<dbReference type="KEGG" id="fcy:FRACYDRAFT_249439"/>
<dbReference type="EMBL" id="KV784379">
    <property type="protein sequence ID" value="OEU08547.1"/>
    <property type="molecule type" value="Genomic_DNA"/>
</dbReference>
<name>A0A1E7ERT9_9STRA</name>
<organism evidence="1 2">
    <name type="scientific">Fragilariopsis cylindrus CCMP1102</name>
    <dbReference type="NCBI Taxonomy" id="635003"/>
    <lineage>
        <taxon>Eukaryota</taxon>
        <taxon>Sar</taxon>
        <taxon>Stramenopiles</taxon>
        <taxon>Ochrophyta</taxon>
        <taxon>Bacillariophyta</taxon>
        <taxon>Bacillariophyceae</taxon>
        <taxon>Bacillariophycidae</taxon>
        <taxon>Bacillariales</taxon>
        <taxon>Bacillariaceae</taxon>
        <taxon>Fragilariopsis</taxon>
    </lineage>
</organism>
<dbReference type="Proteomes" id="UP000095751">
    <property type="component" value="Unassembled WGS sequence"/>
</dbReference>
<dbReference type="AlphaFoldDB" id="A0A1E7ERT9"/>
<reference evidence="1 2" key="1">
    <citation type="submission" date="2016-09" db="EMBL/GenBank/DDBJ databases">
        <title>Extensive genetic diversity and differential bi-allelic expression allows diatom success in the polar Southern Ocean.</title>
        <authorList>
            <consortium name="DOE Joint Genome Institute"/>
            <person name="Mock T."/>
            <person name="Otillar R.P."/>
            <person name="Strauss J."/>
            <person name="Dupont C."/>
            <person name="Frickenhaus S."/>
            <person name="Maumus F."/>
            <person name="Mcmullan M."/>
            <person name="Sanges R."/>
            <person name="Schmutz J."/>
            <person name="Toseland A."/>
            <person name="Valas R."/>
            <person name="Veluchamy A."/>
            <person name="Ward B.J."/>
            <person name="Allen A."/>
            <person name="Barry K."/>
            <person name="Falciatore A."/>
            <person name="Ferrante M."/>
            <person name="Fortunato A.E."/>
            <person name="Gloeckner G."/>
            <person name="Gruber A."/>
            <person name="Hipkin R."/>
            <person name="Janech M."/>
            <person name="Kroth P."/>
            <person name="Leese F."/>
            <person name="Lindquist E."/>
            <person name="Lyon B.R."/>
            <person name="Martin J."/>
            <person name="Mayer C."/>
            <person name="Parker M."/>
            <person name="Quesneville H."/>
            <person name="Raymond J."/>
            <person name="Uhlig C."/>
            <person name="Valentin K.U."/>
            <person name="Worden A.Z."/>
            <person name="Armbrust E.V."/>
            <person name="Bowler C."/>
            <person name="Green B."/>
            <person name="Moulton V."/>
            <person name="Van Oosterhout C."/>
            <person name="Grigoriev I."/>
        </authorList>
    </citation>
    <scope>NUCLEOTIDE SEQUENCE [LARGE SCALE GENOMIC DNA]</scope>
    <source>
        <strain evidence="1 2">CCMP1102</strain>
    </source>
</reference>
<keyword evidence="2" id="KW-1185">Reference proteome</keyword>
<evidence type="ECO:0000313" key="2">
    <source>
        <dbReference type="Proteomes" id="UP000095751"/>
    </source>
</evidence>
<sequence length="124" mass="14383">MIQEERVQGQPAISLNEILLSGVRHPPIYARVGDFVFGPKKVGCQSNIRRWGWSSHIEQDLHNNQRKTVFDRNTKNGNVNAYYHLRWKNDRLFIYCSSGLKAYTRDRSSESVFAIICVSLSKRL</sequence>
<evidence type="ECO:0000313" key="1">
    <source>
        <dbReference type="EMBL" id="OEU08547.1"/>
    </source>
</evidence>
<accession>A0A1E7ERT9</accession>
<dbReference type="InParanoid" id="A0A1E7ERT9"/>
<protein>
    <submittedName>
        <fullName evidence="1">Uncharacterized protein</fullName>
    </submittedName>
</protein>
<gene>
    <name evidence="1" type="ORF">FRACYDRAFT_249439</name>
</gene>
<proteinExistence type="predicted"/>